<dbReference type="EMBL" id="CP119317">
    <property type="protein sequence ID" value="WEK55074.1"/>
    <property type="molecule type" value="Genomic_DNA"/>
</dbReference>
<keyword evidence="2" id="KW-0472">Membrane</keyword>
<protein>
    <submittedName>
        <fullName evidence="3">Uncharacterized protein</fullName>
    </submittedName>
</protein>
<sequence length="230" mass="25910">MNKLRPILGLIVGYMVALLSRGFLPLPVVLILPVVGIAVGLNYNRKANKPQQEKALPGPAEEPRPLPKRARPETVPLRNPNREQTPSAEIIPESQRYGPEYQPVLEYLDVLEDMIISEGQKHNLDAEIVEKCCALFLRIQRIIPLISELNNDEINHTVKRLVLKELNGVINPFLRLSGEAKIKNRRILLTGLKDVNTKITEIVSTVEHKDLLELQSKADLIHSRYGGNSF</sequence>
<evidence type="ECO:0000313" key="3">
    <source>
        <dbReference type="EMBL" id="WEK55074.1"/>
    </source>
</evidence>
<evidence type="ECO:0000313" key="4">
    <source>
        <dbReference type="Proteomes" id="UP001178662"/>
    </source>
</evidence>
<proteinExistence type="predicted"/>
<accession>A0AA95JG89</accession>
<evidence type="ECO:0000256" key="2">
    <source>
        <dbReference type="SAM" id="Phobius"/>
    </source>
</evidence>
<reference evidence="3" key="1">
    <citation type="submission" date="2023-03" db="EMBL/GenBank/DDBJ databases">
        <title>Andean soil-derived lignocellulolytic bacterial consortium as a source of novel taxa and putative plastic-active enzymes.</title>
        <authorList>
            <person name="Diaz-Garcia L."/>
            <person name="Chuvochina M."/>
            <person name="Feuerriegel G."/>
            <person name="Bunk B."/>
            <person name="Sproer C."/>
            <person name="Streit W.R."/>
            <person name="Rodriguez L.M."/>
            <person name="Overmann J."/>
            <person name="Jimenez D.J."/>
        </authorList>
    </citation>
    <scope>NUCLEOTIDE SEQUENCE</scope>
    <source>
        <strain evidence="3">MAG 2441</strain>
    </source>
</reference>
<organism evidence="3 4">
    <name type="scientific">Candidatus Cohnella colombiensis</name>
    <dbReference type="NCBI Taxonomy" id="3121368"/>
    <lineage>
        <taxon>Bacteria</taxon>
        <taxon>Bacillati</taxon>
        <taxon>Bacillota</taxon>
        <taxon>Bacilli</taxon>
        <taxon>Bacillales</taxon>
        <taxon>Paenibacillaceae</taxon>
        <taxon>Cohnella</taxon>
    </lineage>
</organism>
<name>A0AA95JG89_9BACL</name>
<dbReference type="AlphaFoldDB" id="A0AA95JG89"/>
<keyword evidence="2" id="KW-1133">Transmembrane helix</keyword>
<dbReference type="Proteomes" id="UP001178662">
    <property type="component" value="Chromosome"/>
</dbReference>
<keyword evidence="4" id="KW-1185">Reference proteome</keyword>
<keyword evidence="2" id="KW-0812">Transmembrane</keyword>
<evidence type="ECO:0000256" key="1">
    <source>
        <dbReference type="SAM" id="MobiDB-lite"/>
    </source>
</evidence>
<feature type="region of interest" description="Disordered" evidence="1">
    <location>
        <begin position="49"/>
        <end position="88"/>
    </location>
</feature>
<feature type="transmembrane region" description="Helical" evidence="2">
    <location>
        <begin position="23"/>
        <end position="43"/>
    </location>
</feature>
<gene>
    <name evidence="3" type="ORF">P0Y55_03045</name>
</gene>